<comment type="similarity">
    <text evidence="2 9">Belongs to the cytochrome P450 family.</text>
</comment>
<evidence type="ECO:0000256" key="6">
    <source>
        <dbReference type="ARBA" id="ARBA00023004"/>
    </source>
</evidence>
<dbReference type="CDD" id="cd11041">
    <property type="entry name" value="CYP503A1-like"/>
    <property type="match status" value="1"/>
</dbReference>
<evidence type="ECO:0000256" key="10">
    <source>
        <dbReference type="SAM" id="Phobius"/>
    </source>
</evidence>
<dbReference type="Gene3D" id="1.10.630.10">
    <property type="entry name" value="Cytochrome P450"/>
    <property type="match status" value="1"/>
</dbReference>
<gene>
    <name evidence="11" type="ORF">EJ05DRAFT_512694</name>
</gene>
<dbReference type="GeneID" id="54489416"/>
<evidence type="ECO:0000313" key="11">
    <source>
        <dbReference type="EMBL" id="KAF2756147.1"/>
    </source>
</evidence>
<dbReference type="InterPro" id="IPR002403">
    <property type="entry name" value="Cyt_P450_E_grp-IV"/>
</dbReference>
<reference evidence="11" key="1">
    <citation type="journal article" date="2020" name="Stud. Mycol.">
        <title>101 Dothideomycetes genomes: a test case for predicting lifestyles and emergence of pathogens.</title>
        <authorList>
            <person name="Haridas S."/>
            <person name="Albert R."/>
            <person name="Binder M."/>
            <person name="Bloem J."/>
            <person name="Labutti K."/>
            <person name="Salamov A."/>
            <person name="Andreopoulos B."/>
            <person name="Baker S."/>
            <person name="Barry K."/>
            <person name="Bills G."/>
            <person name="Bluhm B."/>
            <person name="Cannon C."/>
            <person name="Castanera R."/>
            <person name="Culley D."/>
            <person name="Daum C."/>
            <person name="Ezra D."/>
            <person name="Gonzalez J."/>
            <person name="Henrissat B."/>
            <person name="Kuo A."/>
            <person name="Liang C."/>
            <person name="Lipzen A."/>
            <person name="Lutzoni F."/>
            <person name="Magnuson J."/>
            <person name="Mondo S."/>
            <person name="Nolan M."/>
            <person name="Ohm R."/>
            <person name="Pangilinan J."/>
            <person name="Park H.-J."/>
            <person name="Ramirez L."/>
            <person name="Alfaro M."/>
            <person name="Sun H."/>
            <person name="Tritt A."/>
            <person name="Yoshinaga Y."/>
            <person name="Zwiers L.-H."/>
            <person name="Turgeon B."/>
            <person name="Goodwin S."/>
            <person name="Spatafora J."/>
            <person name="Crous P."/>
            <person name="Grigoriev I."/>
        </authorList>
    </citation>
    <scope>NUCLEOTIDE SEQUENCE</scope>
    <source>
        <strain evidence="11">CBS 121739</strain>
    </source>
</reference>
<evidence type="ECO:0000256" key="7">
    <source>
        <dbReference type="ARBA" id="ARBA00023033"/>
    </source>
</evidence>
<evidence type="ECO:0000256" key="5">
    <source>
        <dbReference type="ARBA" id="ARBA00023002"/>
    </source>
</evidence>
<keyword evidence="3 8" id="KW-0349">Heme</keyword>
<dbReference type="SUPFAM" id="SSF48264">
    <property type="entry name" value="Cytochrome P450"/>
    <property type="match status" value="1"/>
</dbReference>
<keyword evidence="10" id="KW-1133">Transmembrane helix</keyword>
<dbReference type="GO" id="GO:0004497">
    <property type="term" value="F:monooxygenase activity"/>
    <property type="evidence" value="ECO:0007669"/>
    <property type="project" value="UniProtKB-KW"/>
</dbReference>
<proteinExistence type="inferred from homology"/>
<name>A0A6A6W3I0_9PEZI</name>
<keyword evidence="10" id="KW-0812">Transmembrane</keyword>
<dbReference type="AlphaFoldDB" id="A0A6A6W3I0"/>
<dbReference type="EMBL" id="ML996576">
    <property type="protein sequence ID" value="KAF2756147.1"/>
    <property type="molecule type" value="Genomic_DNA"/>
</dbReference>
<protein>
    <submittedName>
        <fullName evidence="11">Cytochrome P450 monooxygenase</fullName>
    </submittedName>
</protein>
<keyword evidence="5 9" id="KW-0560">Oxidoreductase</keyword>
<keyword evidence="7 9" id="KW-0503">Monooxygenase</keyword>
<evidence type="ECO:0000256" key="3">
    <source>
        <dbReference type="ARBA" id="ARBA00022617"/>
    </source>
</evidence>
<dbReference type="GO" id="GO:0016705">
    <property type="term" value="F:oxidoreductase activity, acting on paired donors, with incorporation or reduction of molecular oxygen"/>
    <property type="evidence" value="ECO:0007669"/>
    <property type="project" value="InterPro"/>
</dbReference>
<feature type="binding site" description="axial binding residue" evidence="8">
    <location>
        <position position="460"/>
    </location>
    <ligand>
        <name>heme</name>
        <dbReference type="ChEBI" id="CHEBI:30413"/>
    </ligand>
    <ligandPart>
        <name>Fe</name>
        <dbReference type="ChEBI" id="CHEBI:18248"/>
    </ligandPart>
</feature>
<feature type="transmembrane region" description="Helical" evidence="10">
    <location>
        <begin position="12"/>
        <end position="33"/>
    </location>
</feature>
<dbReference type="InterPro" id="IPR036396">
    <property type="entry name" value="Cyt_P450_sf"/>
</dbReference>
<accession>A0A6A6W3I0</accession>
<dbReference type="PROSITE" id="PS00086">
    <property type="entry name" value="CYTOCHROME_P450"/>
    <property type="match status" value="1"/>
</dbReference>
<keyword evidence="12" id="KW-1185">Reference proteome</keyword>
<sequence>MSLAMEAYYNMMFLLVDPTFLILSLALFCYPFIISKSKYSHLKDVSLVNPAKPFFVSTEKARRRFMRSSLEIVAEARNLYPYKPFRMYTDWGEILVLPSTFADEIRNDPRLSLTKALKQDHHASLPGFEVVNCIGRDDEFVQSVVRKWLTQHLCVVIVPVSEETAYALDINFGPSTEWHETNLKAAVFDIIARMSSRIFLGSQLCRNEEWLEITKSYTAIFYTGSSQLRLFPRVLRPIVHWFLPSCRRLREQQRKARHVIRPLVEARQKAKEEARAKGQPDPKFEDALEWASEQRAATGSECDDGVFQLTLSLLAIHNSFDLVQQTMLDLAQHPEFIPSIRDELITVLRTHGWNKASLFHMKRLDSAIKESQRRKPSSILTLRRYATDDVTLSNGLLIKKGSRLNVDSIRMMDEELYPEPEKYDAMRFYNLRQQPGCEATAQLVSTSADHLSFGLGRHECPGKVFAANAIKIVLCHIIAKYEWKLAEDTTIVPDTKGMTNKASPWTQIMVRKRAGVDIELDGLL</sequence>
<evidence type="ECO:0000256" key="2">
    <source>
        <dbReference type="ARBA" id="ARBA00010617"/>
    </source>
</evidence>
<dbReference type="OrthoDB" id="1844152at2759"/>
<dbReference type="GO" id="GO:0020037">
    <property type="term" value="F:heme binding"/>
    <property type="evidence" value="ECO:0007669"/>
    <property type="project" value="InterPro"/>
</dbReference>
<organism evidence="11 12">
    <name type="scientific">Pseudovirgaria hyperparasitica</name>
    <dbReference type="NCBI Taxonomy" id="470096"/>
    <lineage>
        <taxon>Eukaryota</taxon>
        <taxon>Fungi</taxon>
        <taxon>Dikarya</taxon>
        <taxon>Ascomycota</taxon>
        <taxon>Pezizomycotina</taxon>
        <taxon>Dothideomycetes</taxon>
        <taxon>Dothideomycetes incertae sedis</taxon>
        <taxon>Acrospermales</taxon>
        <taxon>Acrospermaceae</taxon>
        <taxon>Pseudovirgaria</taxon>
    </lineage>
</organism>
<dbReference type="InterPro" id="IPR001128">
    <property type="entry name" value="Cyt_P450"/>
</dbReference>
<keyword evidence="10" id="KW-0472">Membrane</keyword>
<dbReference type="RefSeq" id="XP_033598598.1">
    <property type="nucleotide sequence ID" value="XM_033748362.1"/>
</dbReference>
<dbReference type="GO" id="GO:0005506">
    <property type="term" value="F:iron ion binding"/>
    <property type="evidence" value="ECO:0007669"/>
    <property type="project" value="InterPro"/>
</dbReference>
<keyword evidence="6 8" id="KW-0408">Iron</keyword>
<comment type="cofactor">
    <cofactor evidence="1 8">
        <name>heme</name>
        <dbReference type="ChEBI" id="CHEBI:30413"/>
    </cofactor>
</comment>
<dbReference type="PANTHER" id="PTHR46206:SF2">
    <property type="entry name" value="CYTOCHROME P450 MONOOXYGENASE AUSG-RELATED"/>
    <property type="match status" value="1"/>
</dbReference>
<evidence type="ECO:0000256" key="1">
    <source>
        <dbReference type="ARBA" id="ARBA00001971"/>
    </source>
</evidence>
<dbReference type="InterPro" id="IPR017972">
    <property type="entry name" value="Cyt_P450_CS"/>
</dbReference>
<dbReference type="Proteomes" id="UP000799437">
    <property type="component" value="Unassembled WGS sequence"/>
</dbReference>
<dbReference type="PANTHER" id="PTHR46206">
    <property type="entry name" value="CYTOCHROME P450"/>
    <property type="match status" value="1"/>
</dbReference>
<evidence type="ECO:0000256" key="8">
    <source>
        <dbReference type="PIRSR" id="PIRSR602403-1"/>
    </source>
</evidence>
<keyword evidence="4 8" id="KW-0479">Metal-binding</keyword>
<dbReference type="Pfam" id="PF00067">
    <property type="entry name" value="p450"/>
    <property type="match status" value="1"/>
</dbReference>
<dbReference type="PRINTS" id="PR00465">
    <property type="entry name" value="EP450IV"/>
</dbReference>
<evidence type="ECO:0000313" key="12">
    <source>
        <dbReference type="Proteomes" id="UP000799437"/>
    </source>
</evidence>
<evidence type="ECO:0000256" key="9">
    <source>
        <dbReference type="RuleBase" id="RU000461"/>
    </source>
</evidence>
<evidence type="ECO:0000256" key="4">
    <source>
        <dbReference type="ARBA" id="ARBA00022723"/>
    </source>
</evidence>